<dbReference type="EC" id="3.1.3.8" evidence="2"/>
<dbReference type="AlphaFoldDB" id="A0A1L9X6S3"/>
<evidence type="ECO:0000313" key="4">
    <source>
        <dbReference type="EMBL" id="OJK04166.1"/>
    </source>
</evidence>
<gene>
    <name evidence="4" type="ORF">ASPACDRAFT_1853076</name>
</gene>
<evidence type="ECO:0000256" key="2">
    <source>
        <dbReference type="ARBA" id="ARBA00012632"/>
    </source>
</evidence>
<comment type="similarity">
    <text evidence="1">Belongs to the histidine acid phosphatase family.</text>
</comment>
<dbReference type="Pfam" id="PF00328">
    <property type="entry name" value="His_Phos_2"/>
    <property type="match status" value="1"/>
</dbReference>
<dbReference type="OMA" id="WECELAQ"/>
<dbReference type="EMBL" id="KV878971">
    <property type="protein sequence ID" value="OJK04166.1"/>
    <property type="molecule type" value="Genomic_DNA"/>
</dbReference>
<dbReference type="InterPro" id="IPR029033">
    <property type="entry name" value="His_PPase_superfam"/>
</dbReference>
<dbReference type="Gene3D" id="3.40.50.1240">
    <property type="entry name" value="Phosphoglycerate mutase-like"/>
    <property type="match status" value="1"/>
</dbReference>
<dbReference type="GO" id="GO:0016158">
    <property type="term" value="F:inositol hexakisphosphate 3-phosphatase activity"/>
    <property type="evidence" value="ECO:0007669"/>
    <property type="project" value="UniProtKB-EC"/>
</dbReference>
<sequence length="463" mass="51256">MKSKAYWIRYALPLLCVGLILSNMHASWAFPLKLLISANVATGPPVRHDQEAATVPTIGGNHSATTTPFWKHYNYCQGRNIGATWSPLENAHMLKLQVMHRHGARSPGSTPVPGDTTEWYQCGDPNEFVFMNKGDTISDSRSPFMKEMASIDGAFAYTMWEGNCDSGELTAFGSHQLRRLGATLRSTYVDDLGFLPKKMDPGFRISHTYIWRTRESVENLMNGFYPLHTRVPGDTLTMRVKPSTIETMIYPSIACPKLANLMSAYSTSSAYEETLAPYAALENKLVNAYNTAGLAGYNTTQVLYDPASAAYCHGLGLKGDLTPGDIQTAIIPGTSLYHNLYRHNPSAELVKRLSVGAWLADILASLSDRSTKLEVYSAHDASLDMFLSVVADPDLPWPPFGSNVIIELWQKTHGKQVVRMFYEGMVVPAHPDLDCDFSACPLQTLTTYLKKYIPTDFKAECAV</sequence>
<evidence type="ECO:0000256" key="3">
    <source>
        <dbReference type="ARBA" id="ARBA00022801"/>
    </source>
</evidence>
<dbReference type="InterPro" id="IPR050645">
    <property type="entry name" value="Histidine_acid_phosphatase"/>
</dbReference>
<evidence type="ECO:0000256" key="1">
    <source>
        <dbReference type="ARBA" id="ARBA00005375"/>
    </source>
</evidence>
<protein>
    <recommendedName>
        <fullName evidence="2">3-phytase</fullName>
        <ecNumber evidence="2">3.1.3.8</ecNumber>
    </recommendedName>
</protein>
<dbReference type="PANTHER" id="PTHR11567">
    <property type="entry name" value="ACID PHOSPHATASE-RELATED"/>
    <property type="match status" value="1"/>
</dbReference>
<dbReference type="GeneID" id="30971105"/>
<dbReference type="PROSITE" id="PS00616">
    <property type="entry name" value="HIS_ACID_PHOSPHAT_1"/>
    <property type="match status" value="1"/>
</dbReference>
<dbReference type="CDD" id="cd07061">
    <property type="entry name" value="HP_HAP_like"/>
    <property type="match status" value="1"/>
</dbReference>
<dbReference type="OrthoDB" id="10257284at2759"/>
<accession>A0A1L9X6S3</accession>
<dbReference type="VEuPathDB" id="FungiDB:ASPACDRAFT_1853076"/>
<evidence type="ECO:0000313" key="5">
    <source>
        <dbReference type="Proteomes" id="UP000184546"/>
    </source>
</evidence>
<dbReference type="InterPro" id="IPR000560">
    <property type="entry name" value="His_Pase_clade-2"/>
</dbReference>
<dbReference type="STRING" id="690307.A0A1L9X6S3"/>
<dbReference type="Proteomes" id="UP000184546">
    <property type="component" value="Unassembled WGS sequence"/>
</dbReference>
<dbReference type="RefSeq" id="XP_020060505.1">
    <property type="nucleotide sequence ID" value="XM_020197291.1"/>
</dbReference>
<dbReference type="PANTHER" id="PTHR11567:SF110">
    <property type="entry name" value="2-PHOSPHOXYLOSE PHOSPHATASE 1"/>
    <property type="match status" value="1"/>
</dbReference>
<proteinExistence type="inferred from homology"/>
<reference evidence="5" key="1">
    <citation type="journal article" date="2017" name="Genome Biol.">
        <title>Comparative genomics reveals high biological diversity and specific adaptations in the industrially and medically important fungal genus Aspergillus.</title>
        <authorList>
            <person name="de Vries R.P."/>
            <person name="Riley R."/>
            <person name="Wiebenga A."/>
            <person name="Aguilar-Osorio G."/>
            <person name="Amillis S."/>
            <person name="Uchima C.A."/>
            <person name="Anderluh G."/>
            <person name="Asadollahi M."/>
            <person name="Askin M."/>
            <person name="Barry K."/>
            <person name="Battaglia E."/>
            <person name="Bayram O."/>
            <person name="Benocci T."/>
            <person name="Braus-Stromeyer S.A."/>
            <person name="Caldana C."/>
            <person name="Canovas D."/>
            <person name="Cerqueira G.C."/>
            <person name="Chen F."/>
            <person name="Chen W."/>
            <person name="Choi C."/>
            <person name="Clum A."/>
            <person name="Dos Santos R.A."/>
            <person name="Damasio A.R."/>
            <person name="Diallinas G."/>
            <person name="Emri T."/>
            <person name="Fekete E."/>
            <person name="Flipphi M."/>
            <person name="Freyberg S."/>
            <person name="Gallo A."/>
            <person name="Gournas C."/>
            <person name="Habgood R."/>
            <person name="Hainaut M."/>
            <person name="Harispe M.L."/>
            <person name="Henrissat B."/>
            <person name="Hilden K.S."/>
            <person name="Hope R."/>
            <person name="Hossain A."/>
            <person name="Karabika E."/>
            <person name="Karaffa L."/>
            <person name="Karanyi Z."/>
            <person name="Krasevec N."/>
            <person name="Kuo A."/>
            <person name="Kusch H."/>
            <person name="LaButti K."/>
            <person name="Lagendijk E.L."/>
            <person name="Lapidus A."/>
            <person name="Levasseur A."/>
            <person name="Lindquist E."/>
            <person name="Lipzen A."/>
            <person name="Logrieco A.F."/>
            <person name="MacCabe A."/>
            <person name="Maekelae M.R."/>
            <person name="Malavazi I."/>
            <person name="Melin P."/>
            <person name="Meyer V."/>
            <person name="Mielnichuk N."/>
            <person name="Miskei M."/>
            <person name="Molnar A.P."/>
            <person name="Mule G."/>
            <person name="Ngan C.Y."/>
            <person name="Orejas M."/>
            <person name="Orosz E."/>
            <person name="Ouedraogo J.P."/>
            <person name="Overkamp K.M."/>
            <person name="Park H.-S."/>
            <person name="Perrone G."/>
            <person name="Piumi F."/>
            <person name="Punt P.J."/>
            <person name="Ram A.F."/>
            <person name="Ramon A."/>
            <person name="Rauscher S."/>
            <person name="Record E."/>
            <person name="Riano-Pachon D.M."/>
            <person name="Robert V."/>
            <person name="Roehrig J."/>
            <person name="Ruller R."/>
            <person name="Salamov A."/>
            <person name="Salih N.S."/>
            <person name="Samson R.A."/>
            <person name="Sandor E."/>
            <person name="Sanguinetti M."/>
            <person name="Schuetze T."/>
            <person name="Sepcic K."/>
            <person name="Shelest E."/>
            <person name="Sherlock G."/>
            <person name="Sophianopoulou V."/>
            <person name="Squina F.M."/>
            <person name="Sun H."/>
            <person name="Susca A."/>
            <person name="Todd R.B."/>
            <person name="Tsang A."/>
            <person name="Unkles S.E."/>
            <person name="van de Wiele N."/>
            <person name="van Rossen-Uffink D."/>
            <person name="Oliveira J.V."/>
            <person name="Vesth T.C."/>
            <person name="Visser J."/>
            <person name="Yu J.-H."/>
            <person name="Zhou M."/>
            <person name="Andersen M.R."/>
            <person name="Archer D.B."/>
            <person name="Baker S.E."/>
            <person name="Benoit I."/>
            <person name="Brakhage A.A."/>
            <person name="Braus G.H."/>
            <person name="Fischer R."/>
            <person name="Frisvad J.C."/>
            <person name="Goldman G.H."/>
            <person name="Houbraken J."/>
            <person name="Oakley B."/>
            <person name="Pocsi I."/>
            <person name="Scazzocchio C."/>
            <person name="Seiboth B."/>
            <person name="vanKuyk P.A."/>
            <person name="Wortman J."/>
            <person name="Dyer P.S."/>
            <person name="Grigoriev I.V."/>
        </authorList>
    </citation>
    <scope>NUCLEOTIDE SEQUENCE [LARGE SCALE GENOMIC DNA]</scope>
    <source>
        <strain evidence="5">ATCC 16872 / CBS 172.66 / WB 5094</strain>
    </source>
</reference>
<dbReference type="SUPFAM" id="SSF53254">
    <property type="entry name" value="Phosphoglycerate mutase-like"/>
    <property type="match status" value="1"/>
</dbReference>
<organism evidence="4 5">
    <name type="scientific">Aspergillus aculeatus (strain ATCC 16872 / CBS 172.66 / WB 5094)</name>
    <dbReference type="NCBI Taxonomy" id="690307"/>
    <lineage>
        <taxon>Eukaryota</taxon>
        <taxon>Fungi</taxon>
        <taxon>Dikarya</taxon>
        <taxon>Ascomycota</taxon>
        <taxon>Pezizomycotina</taxon>
        <taxon>Eurotiomycetes</taxon>
        <taxon>Eurotiomycetidae</taxon>
        <taxon>Eurotiales</taxon>
        <taxon>Aspergillaceae</taxon>
        <taxon>Aspergillus</taxon>
        <taxon>Aspergillus subgen. Circumdati</taxon>
    </lineage>
</organism>
<keyword evidence="5" id="KW-1185">Reference proteome</keyword>
<keyword evidence="3" id="KW-0378">Hydrolase</keyword>
<dbReference type="InterPro" id="IPR033379">
    <property type="entry name" value="Acid_Pase_AS"/>
</dbReference>
<name>A0A1L9X6S3_ASPA1</name>